<dbReference type="SUPFAM" id="SSF56317">
    <property type="entry name" value="Carbon-nitrogen hydrolase"/>
    <property type="match status" value="1"/>
</dbReference>
<comment type="function">
    <text evidence="8">Catalyzes the phospholipid dependent N-acylation of the N-terminal cysteine of apolipoprotein, the last step in lipoprotein maturation.</text>
</comment>
<name>A0A6G7YGL3_9ACTN</name>
<keyword evidence="7 8" id="KW-0012">Acyltransferase</keyword>
<comment type="subcellular location">
    <subcellularLocation>
        <location evidence="1 8">Cell membrane</location>
        <topology evidence="1 8">Multi-pass membrane protein</topology>
    </subcellularLocation>
</comment>
<dbReference type="PANTHER" id="PTHR38686">
    <property type="entry name" value="APOLIPOPROTEIN N-ACYLTRANSFERASE"/>
    <property type="match status" value="1"/>
</dbReference>
<organism evidence="11 12">
    <name type="scientific">Nocardioides piscis</name>
    <dbReference type="NCBI Taxonomy" id="2714938"/>
    <lineage>
        <taxon>Bacteria</taxon>
        <taxon>Bacillati</taxon>
        <taxon>Actinomycetota</taxon>
        <taxon>Actinomycetes</taxon>
        <taxon>Propionibacteriales</taxon>
        <taxon>Nocardioidaceae</taxon>
        <taxon>Nocardioides</taxon>
    </lineage>
</organism>
<evidence type="ECO:0000256" key="5">
    <source>
        <dbReference type="ARBA" id="ARBA00022989"/>
    </source>
</evidence>
<dbReference type="GO" id="GO:0042158">
    <property type="term" value="P:lipoprotein biosynthetic process"/>
    <property type="evidence" value="ECO:0007669"/>
    <property type="project" value="UniProtKB-UniRule"/>
</dbReference>
<keyword evidence="12" id="KW-1185">Reference proteome</keyword>
<feature type="compositionally biased region" description="Polar residues" evidence="9">
    <location>
        <begin position="476"/>
        <end position="493"/>
    </location>
</feature>
<feature type="region of interest" description="Disordered" evidence="9">
    <location>
        <begin position="470"/>
        <end position="493"/>
    </location>
</feature>
<reference evidence="11 12" key="1">
    <citation type="submission" date="2020-03" db="EMBL/GenBank/DDBJ databases">
        <title>Nocardioides sp. nov., isolated from fish.</title>
        <authorList>
            <person name="Hyun D.-W."/>
            <person name="Bae J.-W."/>
        </authorList>
    </citation>
    <scope>NUCLEOTIDE SEQUENCE [LARGE SCALE GENOMIC DNA]</scope>
    <source>
        <strain evidence="11 12">HDW12A</strain>
    </source>
</reference>
<evidence type="ECO:0000256" key="3">
    <source>
        <dbReference type="ARBA" id="ARBA00022679"/>
    </source>
</evidence>
<sequence>MAGFSFGAVFFAVHIWWLATSISPAAWIAVSLTQGLWFAGLGALVRLLWRQRMRVLSIPACWTAIELARSQWPFGGFPWGQLGFTSIGGPWAGTLPYVGVEGTSFLIALAGTAGAAAWAARTTPKWPRMGRIAALASIVCAAPVGAVLFPYSVSADGTLRIAAVQGGIPGGSTDVMARHRQITRAHAAATVKMSDRIRAGDQEAVDLLVWPESSVIVDPTTDEVARRQVERAVAASDAPILLGAIVDGPSEGTALNQGLVWSIDGPSDERYTKRHPVPFGEYIPFRPWLSGFSPRFDEIPRDMLPGEPTPPLNVTTDQGRLLVASAICFDVAFTDVLVDQVRAGAHLAVIQSSNAAFTGSSQPEQQFTISRARALETGRAVVVASLNGVSGIVFPDGTVRTRSQSPDTQALTSTVPLVTALTPAVRFAGARNSMIAVIAVAASSAAFGRSVRRRTRRFLMVTSPGWGSCGADSAERNSSQGALNSASRTDTIY</sequence>
<dbReference type="Pfam" id="PF00795">
    <property type="entry name" value="CN_hydrolase"/>
    <property type="match status" value="1"/>
</dbReference>
<evidence type="ECO:0000256" key="7">
    <source>
        <dbReference type="ARBA" id="ARBA00023315"/>
    </source>
</evidence>
<dbReference type="CDD" id="cd07571">
    <property type="entry name" value="ALP_N-acyl_transferase"/>
    <property type="match status" value="1"/>
</dbReference>
<dbReference type="PANTHER" id="PTHR38686:SF1">
    <property type="entry name" value="APOLIPOPROTEIN N-ACYLTRANSFERASE"/>
    <property type="match status" value="1"/>
</dbReference>
<dbReference type="InterPro" id="IPR036526">
    <property type="entry name" value="C-N_Hydrolase_sf"/>
</dbReference>
<dbReference type="EMBL" id="CP049866">
    <property type="protein sequence ID" value="QIK75778.1"/>
    <property type="molecule type" value="Genomic_DNA"/>
</dbReference>
<feature type="transmembrane region" description="Helical" evidence="8">
    <location>
        <begin position="94"/>
        <end position="120"/>
    </location>
</feature>
<dbReference type="Gene3D" id="3.60.110.10">
    <property type="entry name" value="Carbon-nitrogen hydrolase"/>
    <property type="match status" value="1"/>
</dbReference>
<dbReference type="GO" id="GO:0016410">
    <property type="term" value="F:N-acyltransferase activity"/>
    <property type="evidence" value="ECO:0007669"/>
    <property type="project" value="UniProtKB-UniRule"/>
</dbReference>
<dbReference type="UniPathway" id="UPA00666"/>
<dbReference type="Proteomes" id="UP000502035">
    <property type="component" value="Chromosome"/>
</dbReference>
<keyword evidence="3 8" id="KW-0808">Transferase</keyword>
<dbReference type="EC" id="2.3.1.269" evidence="8"/>
<keyword evidence="5 8" id="KW-1133">Transmembrane helix</keyword>
<protein>
    <recommendedName>
        <fullName evidence="8">Apolipoprotein N-acyltransferase</fullName>
        <shortName evidence="8">ALP N-acyltransferase</shortName>
        <ecNumber evidence="8">2.3.1.269</ecNumber>
    </recommendedName>
</protein>
<gene>
    <name evidence="8 11" type="primary">lnt</name>
    <name evidence="11" type="ORF">G7071_10340</name>
</gene>
<evidence type="ECO:0000256" key="1">
    <source>
        <dbReference type="ARBA" id="ARBA00004651"/>
    </source>
</evidence>
<comment type="caution">
    <text evidence="8">Lacks conserved residue(s) required for the propagation of feature annotation.</text>
</comment>
<evidence type="ECO:0000256" key="6">
    <source>
        <dbReference type="ARBA" id="ARBA00023136"/>
    </source>
</evidence>
<evidence type="ECO:0000313" key="12">
    <source>
        <dbReference type="Proteomes" id="UP000502035"/>
    </source>
</evidence>
<dbReference type="HAMAP" id="MF_01148">
    <property type="entry name" value="Lnt"/>
    <property type="match status" value="1"/>
</dbReference>
<keyword evidence="6 8" id="KW-0472">Membrane</keyword>
<dbReference type="NCBIfam" id="TIGR00546">
    <property type="entry name" value="lnt"/>
    <property type="match status" value="1"/>
</dbReference>
<accession>A0A6G7YGL3</accession>
<dbReference type="Pfam" id="PF20154">
    <property type="entry name" value="LNT_N"/>
    <property type="match status" value="1"/>
</dbReference>
<feature type="transmembrane region" description="Helical" evidence="8">
    <location>
        <begin position="132"/>
        <end position="151"/>
    </location>
</feature>
<dbReference type="InterPro" id="IPR045378">
    <property type="entry name" value="LNT_N"/>
</dbReference>
<evidence type="ECO:0000313" key="11">
    <source>
        <dbReference type="EMBL" id="QIK75778.1"/>
    </source>
</evidence>
<comment type="pathway">
    <text evidence="8">Protein modification; lipoprotein biosynthesis (N-acyl transfer).</text>
</comment>
<keyword evidence="4 8" id="KW-0812">Transmembrane</keyword>
<feature type="domain" description="CN hydrolase" evidence="10">
    <location>
        <begin position="159"/>
        <end position="417"/>
    </location>
</feature>
<keyword evidence="2 8" id="KW-1003">Cell membrane</keyword>
<comment type="catalytic activity">
    <reaction evidence="8">
        <text>N-terminal S-1,2-diacyl-sn-glyceryl-L-cysteinyl-[lipoprotein] + a glycerophospholipid = N-acyl-S-1,2-diacyl-sn-glyceryl-L-cysteinyl-[lipoprotein] + a 2-acyl-sn-glycero-3-phospholipid + H(+)</text>
        <dbReference type="Rhea" id="RHEA:48228"/>
        <dbReference type="Rhea" id="RHEA-COMP:14681"/>
        <dbReference type="Rhea" id="RHEA-COMP:14684"/>
        <dbReference type="ChEBI" id="CHEBI:15378"/>
        <dbReference type="ChEBI" id="CHEBI:136912"/>
        <dbReference type="ChEBI" id="CHEBI:140656"/>
        <dbReference type="ChEBI" id="CHEBI:140657"/>
        <dbReference type="ChEBI" id="CHEBI:140660"/>
        <dbReference type="EC" id="2.3.1.269"/>
    </reaction>
</comment>
<comment type="similarity">
    <text evidence="8">Belongs to the CN hydrolase family. Apolipoprotein N-acyltransferase subfamily.</text>
</comment>
<dbReference type="PROSITE" id="PS50263">
    <property type="entry name" value="CN_HYDROLASE"/>
    <property type="match status" value="1"/>
</dbReference>
<dbReference type="KEGG" id="npi:G7071_10340"/>
<keyword evidence="11" id="KW-0449">Lipoprotein</keyword>
<evidence type="ECO:0000256" key="8">
    <source>
        <dbReference type="HAMAP-Rule" id="MF_01148"/>
    </source>
</evidence>
<dbReference type="GO" id="GO:0005886">
    <property type="term" value="C:plasma membrane"/>
    <property type="evidence" value="ECO:0007669"/>
    <property type="project" value="UniProtKB-SubCell"/>
</dbReference>
<evidence type="ECO:0000259" key="10">
    <source>
        <dbReference type="PROSITE" id="PS50263"/>
    </source>
</evidence>
<dbReference type="AlphaFoldDB" id="A0A6G7YGL3"/>
<evidence type="ECO:0000256" key="2">
    <source>
        <dbReference type="ARBA" id="ARBA00022475"/>
    </source>
</evidence>
<dbReference type="InterPro" id="IPR003010">
    <property type="entry name" value="C-N_Hydrolase"/>
</dbReference>
<proteinExistence type="inferred from homology"/>
<evidence type="ECO:0000256" key="4">
    <source>
        <dbReference type="ARBA" id="ARBA00022692"/>
    </source>
</evidence>
<dbReference type="InterPro" id="IPR004563">
    <property type="entry name" value="Apolipo_AcylTrfase"/>
</dbReference>
<evidence type="ECO:0000256" key="9">
    <source>
        <dbReference type="SAM" id="MobiDB-lite"/>
    </source>
</evidence>